<evidence type="ECO:0000259" key="16">
    <source>
        <dbReference type="SMART" id="SM01217"/>
    </source>
</evidence>
<keyword evidence="11 14" id="KW-0119">Carbohydrate metabolism</keyword>
<dbReference type="Gene3D" id="3.20.20.300">
    <property type="entry name" value="Glycoside hydrolase, family 3, N-terminal domain"/>
    <property type="match status" value="1"/>
</dbReference>
<dbReference type="OrthoDB" id="416222at2759"/>
<dbReference type="SMART" id="SM01217">
    <property type="entry name" value="Fn3_like"/>
    <property type="match status" value="1"/>
</dbReference>
<organism evidence="17 18">
    <name type="scientific">Hyaloscypha hepaticicola</name>
    <dbReference type="NCBI Taxonomy" id="2082293"/>
    <lineage>
        <taxon>Eukaryota</taxon>
        <taxon>Fungi</taxon>
        <taxon>Dikarya</taxon>
        <taxon>Ascomycota</taxon>
        <taxon>Pezizomycotina</taxon>
        <taxon>Leotiomycetes</taxon>
        <taxon>Helotiales</taxon>
        <taxon>Hyaloscyphaceae</taxon>
        <taxon>Hyaloscypha</taxon>
    </lineage>
</organism>
<keyword evidence="7 15" id="KW-0732">Signal</keyword>
<dbReference type="SUPFAM" id="SSF51445">
    <property type="entry name" value="(Trans)glycosidases"/>
    <property type="match status" value="1"/>
</dbReference>
<dbReference type="GO" id="GO:0005576">
    <property type="term" value="C:extracellular region"/>
    <property type="evidence" value="ECO:0007669"/>
    <property type="project" value="UniProtKB-SubCell"/>
</dbReference>
<comment type="pathway">
    <text evidence="3 14">Glycan metabolism; cellulose degradation.</text>
</comment>
<comment type="catalytic activity">
    <reaction evidence="1 14">
        <text>Hydrolysis of terminal, non-reducing beta-D-glucosyl residues with release of beta-D-glucose.</text>
        <dbReference type="EC" id="3.2.1.21"/>
    </reaction>
</comment>
<dbReference type="EC" id="3.2.1.21" evidence="5 14"/>
<proteinExistence type="inferred from homology"/>
<reference evidence="17 18" key="1">
    <citation type="submission" date="2016-05" db="EMBL/GenBank/DDBJ databases">
        <title>A degradative enzymes factory behind the ericoid mycorrhizal symbiosis.</title>
        <authorList>
            <consortium name="DOE Joint Genome Institute"/>
            <person name="Martino E."/>
            <person name="Morin E."/>
            <person name="Grelet G."/>
            <person name="Kuo A."/>
            <person name="Kohler A."/>
            <person name="Daghino S."/>
            <person name="Barry K."/>
            <person name="Choi C."/>
            <person name="Cichocki N."/>
            <person name="Clum A."/>
            <person name="Copeland A."/>
            <person name="Hainaut M."/>
            <person name="Haridas S."/>
            <person name="Labutti K."/>
            <person name="Lindquist E."/>
            <person name="Lipzen A."/>
            <person name="Khouja H.-R."/>
            <person name="Murat C."/>
            <person name="Ohm R."/>
            <person name="Olson A."/>
            <person name="Spatafora J."/>
            <person name="Veneault-Fourrey C."/>
            <person name="Henrissat B."/>
            <person name="Grigoriev I."/>
            <person name="Martin F."/>
            <person name="Perotto S."/>
        </authorList>
    </citation>
    <scope>NUCLEOTIDE SEQUENCE [LARGE SCALE GENOMIC DNA]</scope>
    <source>
        <strain evidence="17 18">UAMH 7357</strain>
    </source>
</reference>
<evidence type="ECO:0000256" key="7">
    <source>
        <dbReference type="ARBA" id="ARBA00022729"/>
    </source>
</evidence>
<dbReference type="InterPro" id="IPR002772">
    <property type="entry name" value="Glyco_hydro_3_C"/>
</dbReference>
<dbReference type="STRING" id="1745343.A0A2J6QP65"/>
<dbReference type="InterPro" id="IPR001764">
    <property type="entry name" value="Glyco_hydro_3_N"/>
</dbReference>
<dbReference type="PANTHER" id="PTHR42715">
    <property type="entry name" value="BETA-GLUCOSIDASE"/>
    <property type="match status" value="1"/>
</dbReference>
<dbReference type="PANTHER" id="PTHR42715:SF5">
    <property type="entry name" value="BETA-GLUCOSIDASE M-RELATED"/>
    <property type="match status" value="1"/>
</dbReference>
<sequence length="786" mass="83691">MVSFSPWRILLLSASAAAIANITDDSYFYGQSPPVYPSPPMPGSSSWAAAHAKAVALVSQMTLEEKANITVGYSPLTGCSGETGSVPRLNWPGLCLSDAGNGLRATDFVNGWPSGIHVGASWDKNLAYQRALHMGGEFKTKGVHVALGPVVAPLGRVAEGGRNWEGISNDPYLCGSLAGETVRGIQEAGVTTSVKHYIGYEQETNRNPAGDVASVSANIDDKTLHELYLWPFADALHAGAGCIMCSYNRVNNSYSCQNSKLLNGILKTELGFEGFVVSDWGGQHTGLASAEAGLDVAMPSSSFWGSTGQNLLQAVNNGSLVESRVTDMATRIVASWYQMGQDSGFPAGGVGMPSAFYKPHTPVYARDPSSKEFLVDGALEGHVLVKNINNALPLQKPKLLSVFGYDAPAPPEMNVGGPNDLLGGTWFYGYESELDYLPFLEGLPGTPQIAANGTIISGGGSGANAPAYISAPFDAIKEQAYEDGTSLYWDFLNVAPTVDTSTDACLVFINAFASEGDDRAGLHDDYSDALIKNVAASCPNTIVTIHNAGIRLVDQWIENPNITAVIFAHLPGQDSGRALVQLLYGQQSFSGKLPYTVAKNESDYTNGGKPSLAEAPYTYFPQSDFSEGLYIDYKYFDQKNITPRYEFGFGLTYTTFSYSDLEINKLDGVSTAPTPPPSPVIPGGIASLWDVVAQVTATVTNTGNVTCAEIAQLYVGIPGGPVKQLRGFSKIGVPAGGNVTFEFDLMRRDLSTWDTCSQGWVLQGGSYNIWVGASSRNLPLEGTLTL</sequence>
<evidence type="ECO:0000256" key="12">
    <source>
        <dbReference type="ARBA" id="ARBA00023295"/>
    </source>
</evidence>
<keyword evidence="9" id="KW-0136">Cellulose degradation</keyword>
<dbReference type="InterPro" id="IPR026891">
    <property type="entry name" value="Fn3-like"/>
</dbReference>
<dbReference type="Pfam" id="PF14310">
    <property type="entry name" value="Fn3-like"/>
    <property type="match status" value="1"/>
</dbReference>
<dbReference type="FunFam" id="3.20.20.300:FF:000002">
    <property type="entry name" value="Probable beta-glucosidase"/>
    <property type="match status" value="1"/>
</dbReference>
<evidence type="ECO:0000256" key="1">
    <source>
        <dbReference type="ARBA" id="ARBA00000448"/>
    </source>
</evidence>
<dbReference type="EMBL" id="KZ613465">
    <property type="protein sequence ID" value="PMD28061.1"/>
    <property type="molecule type" value="Genomic_DNA"/>
</dbReference>
<dbReference type="InterPro" id="IPR036881">
    <property type="entry name" value="Glyco_hydro_3_C_sf"/>
</dbReference>
<keyword evidence="6" id="KW-0964">Secreted</keyword>
<gene>
    <name evidence="17" type="ORF">NA56DRAFT_590096</name>
</gene>
<dbReference type="InterPro" id="IPR013783">
    <property type="entry name" value="Ig-like_fold"/>
</dbReference>
<feature type="chain" id="PRO_5014367456" description="beta-glucosidase" evidence="15">
    <location>
        <begin position="21"/>
        <end position="786"/>
    </location>
</feature>
<evidence type="ECO:0000256" key="2">
    <source>
        <dbReference type="ARBA" id="ARBA00004613"/>
    </source>
</evidence>
<dbReference type="Pfam" id="PF01915">
    <property type="entry name" value="Glyco_hydro_3_C"/>
    <property type="match status" value="1"/>
</dbReference>
<keyword evidence="18" id="KW-1185">Reference proteome</keyword>
<dbReference type="InterPro" id="IPR050288">
    <property type="entry name" value="Cellulose_deg_GH3"/>
</dbReference>
<evidence type="ECO:0000256" key="8">
    <source>
        <dbReference type="ARBA" id="ARBA00022801"/>
    </source>
</evidence>
<keyword evidence="13 14" id="KW-0624">Polysaccharide degradation</keyword>
<dbReference type="PROSITE" id="PS00775">
    <property type="entry name" value="GLYCOSYL_HYDROL_F3"/>
    <property type="match status" value="1"/>
</dbReference>
<dbReference type="InterPro" id="IPR036962">
    <property type="entry name" value="Glyco_hydro_3_N_sf"/>
</dbReference>
<feature type="domain" description="Fibronectin type III-like" evidence="16">
    <location>
        <begin position="709"/>
        <end position="775"/>
    </location>
</feature>
<dbReference type="PRINTS" id="PR00133">
    <property type="entry name" value="GLHYDRLASE3"/>
</dbReference>
<dbReference type="UniPathway" id="UPA00696"/>
<evidence type="ECO:0000256" key="14">
    <source>
        <dbReference type="RuleBase" id="RU361161"/>
    </source>
</evidence>
<dbReference type="Proteomes" id="UP000235672">
    <property type="component" value="Unassembled WGS sequence"/>
</dbReference>
<dbReference type="InterPro" id="IPR019800">
    <property type="entry name" value="Glyco_hydro_3_AS"/>
</dbReference>
<dbReference type="Gene3D" id="2.60.40.10">
    <property type="entry name" value="Immunoglobulins"/>
    <property type="match status" value="1"/>
</dbReference>
<evidence type="ECO:0000256" key="4">
    <source>
        <dbReference type="ARBA" id="ARBA00005336"/>
    </source>
</evidence>
<dbReference type="SUPFAM" id="SSF52279">
    <property type="entry name" value="Beta-D-glucan exohydrolase, C-terminal domain"/>
    <property type="match status" value="1"/>
</dbReference>
<evidence type="ECO:0000256" key="13">
    <source>
        <dbReference type="ARBA" id="ARBA00023326"/>
    </source>
</evidence>
<dbReference type="GO" id="GO:0008422">
    <property type="term" value="F:beta-glucosidase activity"/>
    <property type="evidence" value="ECO:0007669"/>
    <property type="project" value="UniProtKB-EC"/>
</dbReference>
<dbReference type="InterPro" id="IPR017853">
    <property type="entry name" value="GH"/>
</dbReference>
<keyword evidence="12 14" id="KW-0326">Glycosidase</keyword>
<evidence type="ECO:0000256" key="15">
    <source>
        <dbReference type="SAM" id="SignalP"/>
    </source>
</evidence>
<dbReference type="Gene3D" id="3.40.50.1700">
    <property type="entry name" value="Glycoside hydrolase family 3 C-terminal domain"/>
    <property type="match status" value="1"/>
</dbReference>
<evidence type="ECO:0000256" key="5">
    <source>
        <dbReference type="ARBA" id="ARBA00012744"/>
    </source>
</evidence>
<evidence type="ECO:0000256" key="10">
    <source>
        <dbReference type="ARBA" id="ARBA00023180"/>
    </source>
</evidence>
<dbReference type="GO" id="GO:0030245">
    <property type="term" value="P:cellulose catabolic process"/>
    <property type="evidence" value="ECO:0007669"/>
    <property type="project" value="UniProtKB-UniPathway"/>
</dbReference>
<keyword evidence="8 14" id="KW-0378">Hydrolase</keyword>
<comment type="similarity">
    <text evidence="4 14">Belongs to the glycosyl hydrolase 3 family.</text>
</comment>
<name>A0A2J6QP65_9HELO</name>
<dbReference type="AlphaFoldDB" id="A0A2J6QP65"/>
<evidence type="ECO:0000256" key="9">
    <source>
        <dbReference type="ARBA" id="ARBA00023001"/>
    </source>
</evidence>
<evidence type="ECO:0000256" key="3">
    <source>
        <dbReference type="ARBA" id="ARBA00004987"/>
    </source>
</evidence>
<dbReference type="Pfam" id="PF00933">
    <property type="entry name" value="Glyco_hydro_3"/>
    <property type="match status" value="1"/>
</dbReference>
<protein>
    <recommendedName>
        <fullName evidence="5 14">beta-glucosidase</fullName>
        <ecNumber evidence="5 14">3.2.1.21</ecNumber>
    </recommendedName>
</protein>
<feature type="signal peptide" evidence="15">
    <location>
        <begin position="1"/>
        <end position="20"/>
    </location>
</feature>
<evidence type="ECO:0000313" key="18">
    <source>
        <dbReference type="Proteomes" id="UP000235672"/>
    </source>
</evidence>
<comment type="subcellular location">
    <subcellularLocation>
        <location evidence="2">Secreted</location>
    </subcellularLocation>
</comment>
<evidence type="ECO:0000256" key="11">
    <source>
        <dbReference type="ARBA" id="ARBA00023277"/>
    </source>
</evidence>
<evidence type="ECO:0000313" key="17">
    <source>
        <dbReference type="EMBL" id="PMD28061.1"/>
    </source>
</evidence>
<evidence type="ECO:0000256" key="6">
    <source>
        <dbReference type="ARBA" id="ARBA00022525"/>
    </source>
</evidence>
<dbReference type="FunFam" id="2.60.40.10:FF:000757">
    <property type="entry name" value="Beta-glucosidase G"/>
    <property type="match status" value="1"/>
</dbReference>
<accession>A0A2J6QP65</accession>
<keyword evidence="10" id="KW-0325">Glycoprotein</keyword>